<dbReference type="EMBL" id="MHIH01000020">
    <property type="protein sequence ID" value="OGY47706.1"/>
    <property type="molecule type" value="Genomic_DNA"/>
</dbReference>
<evidence type="ECO:0000313" key="2">
    <source>
        <dbReference type="Proteomes" id="UP000178747"/>
    </source>
</evidence>
<protein>
    <recommendedName>
        <fullName evidence="3">TRASH domain-containing protein</fullName>
    </recommendedName>
</protein>
<accession>A0A1G1Y7A0</accession>
<organism evidence="1 2">
    <name type="scientific">Candidatus Buchananbacteria bacterium RIFCSPHIGHO2_02_FULL_38_8</name>
    <dbReference type="NCBI Taxonomy" id="1797538"/>
    <lineage>
        <taxon>Bacteria</taxon>
        <taxon>Candidatus Buchananiibacteriota</taxon>
    </lineage>
</organism>
<sequence length="61" mass="7031">MFSLFKKNQQRDPICGMVADENFISKYGEKFCSEICLKKYEEQNQIASQDQTSKKSSGCCH</sequence>
<comment type="caution">
    <text evidence="1">The sequence shown here is derived from an EMBL/GenBank/DDBJ whole genome shotgun (WGS) entry which is preliminary data.</text>
</comment>
<dbReference type="Proteomes" id="UP000178747">
    <property type="component" value="Unassembled WGS sequence"/>
</dbReference>
<dbReference type="AlphaFoldDB" id="A0A1G1Y7A0"/>
<reference evidence="1 2" key="1">
    <citation type="journal article" date="2016" name="Nat. Commun.">
        <title>Thousands of microbial genomes shed light on interconnected biogeochemical processes in an aquifer system.</title>
        <authorList>
            <person name="Anantharaman K."/>
            <person name="Brown C.T."/>
            <person name="Hug L.A."/>
            <person name="Sharon I."/>
            <person name="Castelle C.J."/>
            <person name="Probst A.J."/>
            <person name="Thomas B.C."/>
            <person name="Singh A."/>
            <person name="Wilkins M.J."/>
            <person name="Karaoz U."/>
            <person name="Brodie E.L."/>
            <person name="Williams K.H."/>
            <person name="Hubbard S.S."/>
            <person name="Banfield J.F."/>
        </authorList>
    </citation>
    <scope>NUCLEOTIDE SEQUENCE [LARGE SCALE GENOMIC DNA]</scope>
</reference>
<gene>
    <name evidence="1" type="ORF">A3J62_03940</name>
</gene>
<name>A0A1G1Y7A0_9BACT</name>
<evidence type="ECO:0008006" key="3">
    <source>
        <dbReference type="Google" id="ProtNLM"/>
    </source>
</evidence>
<evidence type="ECO:0000313" key="1">
    <source>
        <dbReference type="EMBL" id="OGY47706.1"/>
    </source>
</evidence>
<proteinExistence type="predicted"/>